<dbReference type="InterPro" id="IPR000700">
    <property type="entry name" value="PAS-assoc_C"/>
</dbReference>
<dbReference type="InterPro" id="IPR035965">
    <property type="entry name" value="PAS-like_dom_sf"/>
</dbReference>
<dbReference type="SUPFAM" id="SSF55785">
    <property type="entry name" value="PYP-like sensor domain (PAS domain)"/>
    <property type="match status" value="2"/>
</dbReference>
<evidence type="ECO:0000256" key="2">
    <source>
        <dbReference type="ARBA" id="ARBA00023163"/>
    </source>
</evidence>
<organism evidence="6 7">
    <name type="scientific">Halovenus aranensis</name>
    <dbReference type="NCBI Taxonomy" id="890420"/>
    <lineage>
        <taxon>Archaea</taxon>
        <taxon>Methanobacteriati</taxon>
        <taxon>Methanobacteriota</taxon>
        <taxon>Stenosarchaea group</taxon>
        <taxon>Halobacteria</taxon>
        <taxon>Halobacteriales</taxon>
        <taxon>Haloarculaceae</taxon>
        <taxon>Halovenus</taxon>
    </lineage>
</organism>
<dbReference type="PANTHER" id="PTHR34236">
    <property type="entry name" value="DIMETHYL SULFOXIDE REDUCTASE TRANSCRIPTIONAL ACTIVATOR"/>
    <property type="match status" value="1"/>
</dbReference>
<evidence type="ECO:0000259" key="5">
    <source>
        <dbReference type="PROSITE" id="PS50113"/>
    </source>
</evidence>
<proteinExistence type="predicted"/>
<dbReference type="CDD" id="cd00130">
    <property type="entry name" value="PAS"/>
    <property type="match status" value="1"/>
</dbReference>
<dbReference type="InterPro" id="IPR007050">
    <property type="entry name" value="HTH_bacterioopsin"/>
</dbReference>
<keyword evidence="3" id="KW-0175">Coiled coil</keyword>
<feature type="domain" description="PAS" evidence="4">
    <location>
        <begin position="274"/>
        <end position="344"/>
    </location>
</feature>
<dbReference type="AlphaFoldDB" id="A0A1G8VH37"/>
<dbReference type="Pfam" id="PF04967">
    <property type="entry name" value="HTH_10"/>
    <property type="match status" value="1"/>
</dbReference>
<name>A0A1G8VH37_9EURY</name>
<dbReference type="RefSeq" id="WP_092701748.1">
    <property type="nucleotide sequence ID" value="NZ_FNFC01000006.1"/>
</dbReference>
<dbReference type="SMART" id="SM00065">
    <property type="entry name" value="GAF"/>
    <property type="match status" value="3"/>
</dbReference>
<dbReference type="InterPro" id="IPR000014">
    <property type="entry name" value="PAS"/>
</dbReference>
<dbReference type="Proteomes" id="UP000198856">
    <property type="component" value="Unassembled WGS sequence"/>
</dbReference>
<reference evidence="6 7" key="1">
    <citation type="submission" date="2016-10" db="EMBL/GenBank/DDBJ databases">
        <authorList>
            <person name="de Groot N.N."/>
        </authorList>
    </citation>
    <scope>NUCLEOTIDE SEQUENCE [LARGE SCALE GENOMIC DNA]</scope>
    <source>
        <strain evidence="6 7">IBRC-M10015</strain>
    </source>
</reference>
<evidence type="ECO:0000256" key="1">
    <source>
        <dbReference type="ARBA" id="ARBA00023015"/>
    </source>
</evidence>
<dbReference type="PROSITE" id="PS50112">
    <property type="entry name" value="PAS"/>
    <property type="match status" value="1"/>
</dbReference>
<dbReference type="SMART" id="SM00091">
    <property type="entry name" value="PAS"/>
    <property type="match status" value="2"/>
</dbReference>
<dbReference type="PANTHER" id="PTHR34236:SF1">
    <property type="entry name" value="DIMETHYL SULFOXIDE REDUCTASE TRANSCRIPTIONAL ACTIVATOR"/>
    <property type="match status" value="1"/>
</dbReference>
<dbReference type="NCBIfam" id="TIGR00229">
    <property type="entry name" value="sensory_box"/>
    <property type="match status" value="1"/>
</dbReference>
<evidence type="ECO:0000313" key="6">
    <source>
        <dbReference type="EMBL" id="SDJ64470.1"/>
    </source>
</evidence>
<dbReference type="InterPro" id="IPR003018">
    <property type="entry name" value="GAF"/>
</dbReference>
<dbReference type="Pfam" id="PF08448">
    <property type="entry name" value="PAS_4"/>
    <property type="match status" value="1"/>
</dbReference>
<dbReference type="Gene3D" id="3.30.450.40">
    <property type="match status" value="3"/>
</dbReference>
<dbReference type="InterPro" id="IPR001610">
    <property type="entry name" value="PAC"/>
</dbReference>
<dbReference type="Pfam" id="PF13185">
    <property type="entry name" value="GAF_2"/>
    <property type="match status" value="3"/>
</dbReference>
<dbReference type="EMBL" id="FNFC01000006">
    <property type="protein sequence ID" value="SDJ64470.1"/>
    <property type="molecule type" value="Genomic_DNA"/>
</dbReference>
<keyword evidence="7" id="KW-1185">Reference proteome</keyword>
<gene>
    <name evidence="6" type="ORF">SAMN05216226_106180</name>
</gene>
<dbReference type="Gene3D" id="3.30.450.20">
    <property type="entry name" value="PAS domain"/>
    <property type="match status" value="2"/>
</dbReference>
<keyword evidence="1" id="KW-0805">Transcription regulation</keyword>
<feature type="domain" description="PAC" evidence="5">
    <location>
        <begin position="346"/>
        <end position="398"/>
    </location>
</feature>
<dbReference type="InterPro" id="IPR013656">
    <property type="entry name" value="PAS_4"/>
</dbReference>
<sequence>MSLDSGIPQRVAPELFEHVSEGVVIVDDEHHVVFVDETAGDFLAADPDEVSGSSVDGLFGDTAVSDAVRSGESATALSVDTTGPVELRATVQPFESGVAVVLDRERNRQEAILGQLHDVASGLELSREEKIRRLLEIVADHLGVQYGFVTRIADDTQRILHSVGDHPELAVGESAPLTETYCRYTIEDGETKAVDAASEEGWEDDPAYERFELECYLGVVLSVEGEQYGTVCFADKSAHESGFDQYDQSVVEALADWLTLMLERQAFEQELEHQQAFVESLLDSLPDPVYAFDREGTLVQWNKRLEDVTGYGAADIADIEPMDIIAAEDSEEVTAMFDSVLSGDQLSTEAMLETKDGTHVPYEFSVAPLYDESGEITGVTGVGRDVTERNMHREQLSGILETTRSLMQARDRQHVGELAANAAAELVDENVALFRLYDGDARTLEPIASTPAAKETLGDRPTYGIDEGYPGTVFATGEPTIVDDFAVIDNEFEYGDVRSAMYYPVGVHGTITVASTEPNAFDETDQSILGLLATSAAAACMRAKRTQEIREAREQSDRLLDRVNGLVQNTVEVLVQARTRDELERNVVAELAATDPYSFAWVGQPDVTTEELSPTAWEGETKLPVEGQSFDLTRENEPVARAYHEGTTQVLTDMTEVYGPLSDIVADSDVGAVVIIPLVYKDATYGTLTVCAQDSDVFDERERVILDALGRAVANAINAVERGRILDATEIIELEFAVGSSELLFNRLSGAAEGTLEAVGIDYRSDGAVRLYLSAEGVDTGAFIERARSDDVVMELTTIVDHEDECLVELVVEESLLAVLAEYGAVTKEVVAEGGSARFTVELPAEAEARELFELVESRYPGTDLLGYHERERAVETRQDFKAALSDRLTDRQETALKTAYLGGFFDWPRDIDGNELAEAMDIARPTYHQHLRAAQAKVFEELFE</sequence>
<feature type="coiled-coil region" evidence="3">
    <location>
        <begin position="542"/>
        <end position="569"/>
    </location>
</feature>
<evidence type="ECO:0000259" key="4">
    <source>
        <dbReference type="PROSITE" id="PS50112"/>
    </source>
</evidence>
<dbReference type="STRING" id="890420.SAMN05216226_106180"/>
<dbReference type="SMART" id="SM00086">
    <property type="entry name" value="PAC"/>
    <property type="match status" value="1"/>
</dbReference>
<protein>
    <submittedName>
        <fullName evidence="6">PAS domain S-box-containing protein</fullName>
    </submittedName>
</protein>
<dbReference type="PROSITE" id="PS50113">
    <property type="entry name" value="PAC"/>
    <property type="match status" value="1"/>
</dbReference>
<dbReference type="InterPro" id="IPR031803">
    <property type="entry name" value="BAT_GAF/HTH-assoc"/>
</dbReference>
<evidence type="ECO:0000256" key="3">
    <source>
        <dbReference type="SAM" id="Coils"/>
    </source>
</evidence>
<keyword evidence="2" id="KW-0804">Transcription</keyword>
<dbReference type="SUPFAM" id="SSF55781">
    <property type="entry name" value="GAF domain-like"/>
    <property type="match status" value="3"/>
</dbReference>
<dbReference type="OrthoDB" id="342253at2157"/>
<dbReference type="InterPro" id="IPR029016">
    <property type="entry name" value="GAF-like_dom_sf"/>
</dbReference>
<accession>A0A1G8VH37</accession>
<evidence type="ECO:0000313" key="7">
    <source>
        <dbReference type="Proteomes" id="UP000198856"/>
    </source>
</evidence>
<dbReference type="Pfam" id="PF15915">
    <property type="entry name" value="BAT"/>
    <property type="match status" value="1"/>
</dbReference>